<evidence type="ECO:0000256" key="1">
    <source>
        <dbReference type="SAM" id="Phobius"/>
    </source>
</evidence>
<feature type="transmembrane region" description="Helical" evidence="1">
    <location>
        <begin position="32"/>
        <end position="52"/>
    </location>
</feature>
<feature type="transmembrane region" description="Helical" evidence="1">
    <location>
        <begin position="72"/>
        <end position="96"/>
    </location>
</feature>
<evidence type="ECO:0000313" key="2">
    <source>
        <dbReference type="EMBL" id="GAA0715986.1"/>
    </source>
</evidence>
<keyword evidence="1" id="KW-1133">Transmembrane helix</keyword>
<keyword evidence="3" id="KW-1185">Reference proteome</keyword>
<name>A0ABP3TUT6_9FLAO</name>
<dbReference type="EMBL" id="BAAAGE010000001">
    <property type="protein sequence ID" value="GAA0715986.1"/>
    <property type="molecule type" value="Genomic_DNA"/>
</dbReference>
<sequence length="173" mass="19503">MKNTVIRYGIYGAITISILFLLALTLGKDLSYFAQEVIGYTSMVVSLLFVFFGIKHYRDHENDGFVSFGKALLIGILISLFAALAFGIIDLIYILYINPDFAAEYYGHMVEQMKTTLPEEEFKIKLAELEAEKELFSSPVMNFLLMSFTVLIIGFIISLISGLILQRKSTTNN</sequence>
<dbReference type="Pfam" id="PF13858">
    <property type="entry name" value="DUF4199"/>
    <property type="match status" value="1"/>
</dbReference>
<evidence type="ECO:0000313" key="3">
    <source>
        <dbReference type="Proteomes" id="UP001501758"/>
    </source>
</evidence>
<keyword evidence="1" id="KW-0472">Membrane</keyword>
<reference evidence="3" key="1">
    <citation type="journal article" date="2019" name="Int. J. Syst. Evol. Microbiol.">
        <title>The Global Catalogue of Microorganisms (GCM) 10K type strain sequencing project: providing services to taxonomists for standard genome sequencing and annotation.</title>
        <authorList>
            <consortium name="The Broad Institute Genomics Platform"/>
            <consortium name="The Broad Institute Genome Sequencing Center for Infectious Disease"/>
            <person name="Wu L."/>
            <person name="Ma J."/>
        </authorList>
    </citation>
    <scope>NUCLEOTIDE SEQUENCE [LARGE SCALE GENOMIC DNA]</scope>
    <source>
        <strain evidence="3">JCM 15974</strain>
    </source>
</reference>
<feature type="transmembrane region" description="Helical" evidence="1">
    <location>
        <begin position="143"/>
        <end position="165"/>
    </location>
</feature>
<accession>A0ABP3TUT6</accession>
<feature type="transmembrane region" description="Helical" evidence="1">
    <location>
        <begin position="5"/>
        <end position="26"/>
    </location>
</feature>
<proteinExistence type="predicted"/>
<evidence type="ECO:0008006" key="4">
    <source>
        <dbReference type="Google" id="ProtNLM"/>
    </source>
</evidence>
<keyword evidence="1" id="KW-0812">Transmembrane</keyword>
<organism evidence="2 3">
    <name type="scientific">Aquimarina litoralis</name>
    <dbReference type="NCBI Taxonomy" id="584605"/>
    <lineage>
        <taxon>Bacteria</taxon>
        <taxon>Pseudomonadati</taxon>
        <taxon>Bacteroidota</taxon>
        <taxon>Flavobacteriia</taxon>
        <taxon>Flavobacteriales</taxon>
        <taxon>Flavobacteriaceae</taxon>
        <taxon>Aquimarina</taxon>
    </lineage>
</organism>
<dbReference type="Proteomes" id="UP001501758">
    <property type="component" value="Unassembled WGS sequence"/>
</dbReference>
<comment type="caution">
    <text evidence="2">The sequence shown here is derived from an EMBL/GenBank/DDBJ whole genome shotgun (WGS) entry which is preliminary data.</text>
</comment>
<protein>
    <recommendedName>
        <fullName evidence="4">DUF4199 domain-containing protein</fullName>
    </recommendedName>
</protein>
<gene>
    <name evidence="2" type="ORF">GCM10009430_11150</name>
</gene>
<dbReference type="RefSeq" id="WP_343911292.1">
    <property type="nucleotide sequence ID" value="NZ_BAAAGE010000001.1"/>
</dbReference>
<dbReference type="InterPro" id="IPR025250">
    <property type="entry name" value="DUF4199"/>
</dbReference>